<dbReference type="RefSeq" id="WP_155697082.1">
    <property type="nucleotide sequence ID" value="NZ_WOCD01000005.1"/>
</dbReference>
<accession>A0A6N8FAZ2</accession>
<keyword evidence="2" id="KW-0808">Transferase</keyword>
<dbReference type="Gene3D" id="3.40.50.2000">
    <property type="entry name" value="Glycogen Phosphorylase B"/>
    <property type="match status" value="1"/>
</dbReference>
<dbReference type="AlphaFoldDB" id="A0A6N8FAZ2"/>
<evidence type="ECO:0000259" key="1">
    <source>
        <dbReference type="Pfam" id="PF13439"/>
    </source>
</evidence>
<sequence>MSATKTVLMIAFEFPPSNGASVPRIESFYRYLKQWGWEVIVLTANPSAYSKIDSTYQDGPDDKIYRTRALDVQRDLSYKGKYFSIMETPDRWGLTWIPSSVRVGAKLIKKYKPDVIWSSAPTPSTHYIANKLAKQTGLPWVADYRDPCHYMNGSAGRWLDYIHKKIDRQVMRNSAHLTYATAAVRDLYQAKYGALVESKNTVIENGFDEANFERLAALSSLERANTPFDSKKFSMYYSGVLYAHGRDPVPIFEAIAMLNNDGLVNANNFELIFQGAGSGEEFSDALIALGIADLVQFVEPVPFINALNNMTRADALVLIQDARFNKQIPGKVYEYLRTQRAMLVKADSQGATYKLASSFDGVETGMAAEELAVGITKLIGSKNEQGQVTVYQRDLTAYNREQKARQLEQVMLGLV</sequence>
<comment type="caution">
    <text evidence="2">The sequence shown here is derived from an EMBL/GenBank/DDBJ whole genome shotgun (WGS) entry which is preliminary data.</text>
</comment>
<keyword evidence="3" id="KW-1185">Reference proteome</keyword>
<evidence type="ECO:0000313" key="2">
    <source>
        <dbReference type="EMBL" id="MUH73676.1"/>
    </source>
</evidence>
<proteinExistence type="predicted"/>
<dbReference type="SUPFAM" id="SSF53756">
    <property type="entry name" value="UDP-Glycosyltransferase/glycogen phosphorylase"/>
    <property type="match status" value="1"/>
</dbReference>
<dbReference type="InterPro" id="IPR028098">
    <property type="entry name" value="Glyco_trans_4-like_N"/>
</dbReference>
<dbReference type="GO" id="GO:0016757">
    <property type="term" value="F:glycosyltransferase activity"/>
    <property type="evidence" value="ECO:0007669"/>
    <property type="project" value="UniProtKB-ARBA"/>
</dbReference>
<reference evidence="2 3" key="1">
    <citation type="submission" date="2019-11" db="EMBL/GenBank/DDBJ databases">
        <title>P. haliotis isolates from Z. marina roots.</title>
        <authorList>
            <person name="Cohen M."/>
            <person name="Jospin G."/>
            <person name="Eisen J.A."/>
            <person name="Coil D.A."/>
        </authorList>
    </citation>
    <scope>NUCLEOTIDE SEQUENCE [LARGE SCALE GENOMIC DNA]</scope>
    <source>
        <strain evidence="2 3">UCD-MCMsp1aY</strain>
    </source>
</reference>
<evidence type="ECO:0000313" key="3">
    <source>
        <dbReference type="Proteomes" id="UP000439994"/>
    </source>
</evidence>
<protein>
    <submittedName>
        <fullName evidence="2">Glycosyltransferase</fullName>
    </submittedName>
</protein>
<dbReference type="EMBL" id="WOCD01000005">
    <property type="protein sequence ID" value="MUH73676.1"/>
    <property type="molecule type" value="Genomic_DNA"/>
</dbReference>
<name>A0A6N8FAZ2_9GAMM</name>
<feature type="domain" description="Glycosyltransferase subfamily 4-like N-terminal" evidence="1">
    <location>
        <begin position="27"/>
        <end position="209"/>
    </location>
</feature>
<dbReference type="Proteomes" id="UP000439994">
    <property type="component" value="Unassembled WGS sequence"/>
</dbReference>
<organism evidence="2 3">
    <name type="scientific">Psychrosphaera haliotis</name>
    <dbReference type="NCBI Taxonomy" id="555083"/>
    <lineage>
        <taxon>Bacteria</taxon>
        <taxon>Pseudomonadati</taxon>
        <taxon>Pseudomonadota</taxon>
        <taxon>Gammaproteobacteria</taxon>
        <taxon>Alteromonadales</taxon>
        <taxon>Pseudoalteromonadaceae</taxon>
        <taxon>Psychrosphaera</taxon>
    </lineage>
</organism>
<gene>
    <name evidence="2" type="ORF">GNP35_14985</name>
</gene>
<dbReference type="Pfam" id="PF13439">
    <property type="entry name" value="Glyco_transf_4"/>
    <property type="match status" value="1"/>
</dbReference>
<dbReference type="OrthoDB" id="9794575at2"/>